<name>A0ABV4D6C2_9LACT</name>
<dbReference type="EMBL" id="JBCLSH010000071">
    <property type="protein sequence ID" value="MEY8444569.1"/>
    <property type="molecule type" value="Genomic_DNA"/>
</dbReference>
<organism evidence="2 3">
    <name type="scientific">Lactococcus ileimucosae</name>
    <dbReference type="NCBI Taxonomy" id="2941329"/>
    <lineage>
        <taxon>Bacteria</taxon>
        <taxon>Bacillati</taxon>
        <taxon>Bacillota</taxon>
        <taxon>Bacilli</taxon>
        <taxon>Lactobacillales</taxon>
        <taxon>Streptococcaceae</taxon>
        <taxon>Lactococcus</taxon>
    </lineage>
</organism>
<dbReference type="SMART" id="SM00984">
    <property type="entry name" value="UDPG_MGDP_dh_C"/>
    <property type="match status" value="1"/>
</dbReference>
<dbReference type="InterPro" id="IPR014027">
    <property type="entry name" value="UDP-Glc/GDP-Man_DH_C"/>
</dbReference>
<gene>
    <name evidence="2" type="ORF">AALA52_10090</name>
</gene>
<evidence type="ECO:0000313" key="2">
    <source>
        <dbReference type="EMBL" id="MEY8444569.1"/>
    </source>
</evidence>
<dbReference type="Proteomes" id="UP001565283">
    <property type="component" value="Unassembled WGS sequence"/>
</dbReference>
<sequence length="83" mass="9603">MKKDSDNFKNSALVDIMRSLKRKGKRIVIYEPLLEIDHFGGIKVIHDLMAFKAGSDVILANRYDVYLDDVLTKVYTRDAFHTE</sequence>
<accession>A0ABV4D6C2</accession>
<reference evidence="2 3" key="1">
    <citation type="submission" date="2024-03" db="EMBL/GenBank/DDBJ databases">
        <title>Mouse gut bacterial collection (mGBC) of GemPharmatech.</title>
        <authorList>
            <person name="He Y."/>
            <person name="Dong L."/>
            <person name="Wu D."/>
            <person name="Gao X."/>
            <person name="Lin Z."/>
        </authorList>
    </citation>
    <scope>NUCLEOTIDE SEQUENCE [LARGE SCALE GENOMIC DNA]</scope>
    <source>
        <strain evidence="2 3">61-15</strain>
    </source>
</reference>
<proteinExistence type="predicted"/>
<feature type="domain" description="UDP-glucose/GDP-mannose dehydrogenase C-terminal" evidence="1">
    <location>
        <begin position="1"/>
        <end position="82"/>
    </location>
</feature>
<keyword evidence="3" id="KW-1185">Reference proteome</keyword>
<dbReference type="RefSeq" id="WP_369948917.1">
    <property type="nucleotide sequence ID" value="NZ_JBCLSH010000071.1"/>
</dbReference>
<dbReference type="InterPro" id="IPR036220">
    <property type="entry name" value="UDP-Glc/GDP-Man_DH_C_sf"/>
</dbReference>
<dbReference type="Pfam" id="PF03720">
    <property type="entry name" value="UDPG_MGDP_dh_C"/>
    <property type="match status" value="1"/>
</dbReference>
<dbReference type="SUPFAM" id="SSF52413">
    <property type="entry name" value="UDP-glucose/GDP-mannose dehydrogenase C-terminal domain"/>
    <property type="match status" value="1"/>
</dbReference>
<evidence type="ECO:0000259" key="1">
    <source>
        <dbReference type="SMART" id="SM00984"/>
    </source>
</evidence>
<protein>
    <submittedName>
        <fullName evidence="2">UDP binding domain-containing protein</fullName>
    </submittedName>
</protein>
<comment type="caution">
    <text evidence="2">The sequence shown here is derived from an EMBL/GenBank/DDBJ whole genome shotgun (WGS) entry which is preliminary data.</text>
</comment>
<dbReference type="Gene3D" id="3.40.50.720">
    <property type="entry name" value="NAD(P)-binding Rossmann-like Domain"/>
    <property type="match status" value="1"/>
</dbReference>
<evidence type="ECO:0000313" key="3">
    <source>
        <dbReference type="Proteomes" id="UP001565283"/>
    </source>
</evidence>